<feature type="region of interest" description="Disordered" evidence="1">
    <location>
        <begin position="1"/>
        <end position="35"/>
    </location>
</feature>
<accession>A0A0A9B163</accession>
<dbReference type="AlphaFoldDB" id="A0A0A9B163"/>
<name>A0A0A9B163_ARUDO</name>
<evidence type="ECO:0000256" key="1">
    <source>
        <dbReference type="SAM" id="MobiDB-lite"/>
    </source>
</evidence>
<dbReference type="EMBL" id="GBRH01242975">
    <property type="protein sequence ID" value="JAD54920.1"/>
    <property type="molecule type" value="Transcribed_RNA"/>
</dbReference>
<feature type="compositionally biased region" description="Gly residues" evidence="1">
    <location>
        <begin position="1"/>
        <end position="14"/>
    </location>
</feature>
<evidence type="ECO:0000313" key="2">
    <source>
        <dbReference type="EMBL" id="JAD54920.1"/>
    </source>
</evidence>
<proteinExistence type="predicted"/>
<protein>
    <submittedName>
        <fullName evidence="2">Uncharacterized protein</fullName>
    </submittedName>
</protein>
<reference evidence="2" key="1">
    <citation type="submission" date="2014-09" db="EMBL/GenBank/DDBJ databases">
        <authorList>
            <person name="Magalhaes I.L.F."/>
            <person name="Oliveira U."/>
            <person name="Santos F.R."/>
            <person name="Vidigal T.H.D.A."/>
            <person name="Brescovit A.D."/>
            <person name="Santos A.J."/>
        </authorList>
    </citation>
    <scope>NUCLEOTIDE SEQUENCE</scope>
    <source>
        <tissue evidence="2">Shoot tissue taken approximately 20 cm above the soil surface</tissue>
    </source>
</reference>
<organism evidence="2">
    <name type="scientific">Arundo donax</name>
    <name type="common">Giant reed</name>
    <name type="synonym">Donax arundinaceus</name>
    <dbReference type="NCBI Taxonomy" id="35708"/>
    <lineage>
        <taxon>Eukaryota</taxon>
        <taxon>Viridiplantae</taxon>
        <taxon>Streptophyta</taxon>
        <taxon>Embryophyta</taxon>
        <taxon>Tracheophyta</taxon>
        <taxon>Spermatophyta</taxon>
        <taxon>Magnoliopsida</taxon>
        <taxon>Liliopsida</taxon>
        <taxon>Poales</taxon>
        <taxon>Poaceae</taxon>
        <taxon>PACMAD clade</taxon>
        <taxon>Arundinoideae</taxon>
        <taxon>Arundineae</taxon>
        <taxon>Arundo</taxon>
    </lineage>
</organism>
<sequence>MVRGNEGGLTGTGFGQISRRHRTPEAKVPGSRRGHVTVRTRESWRVLQPMVGFSSKRSWIDRYQKSISTKAAAHLKTGKKYVFRFKECNCSRFLALVEKSTKALTWRKCS</sequence>
<reference evidence="2" key="2">
    <citation type="journal article" date="2015" name="Data Brief">
        <title>Shoot transcriptome of the giant reed, Arundo donax.</title>
        <authorList>
            <person name="Barrero R.A."/>
            <person name="Guerrero F.D."/>
            <person name="Moolhuijzen P."/>
            <person name="Goolsby J.A."/>
            <person name="Tidwell J."/>
            <person name="Bellgard S.E."/>
            <person name="Bellgard M.I."/>
        </authorList>
    </citation>
    <scope>NUCLEOTIDE SEQUENCE</scope>
    <source>
        <tissue evidence="2">Shoot tissue taken approximately 20 cm above the soil surface</tissue>
    </source>
</reference>